<keyword evidence="1" id="KW-1185">Reference proteome</keyword>
<sequence length="74" mass="7923">MSGHDDAPIGSSGDEELSEIHQNIEELVNDKDITVDCEIVGHNRNMAQIISGGNINNAQNGFLGPTFKADKRSG</sequence>
<reference evidence="2" key="1">
    <citation type="submission" date="2022-11" db="UniProtKB">
        <authorList>
            <consortium name="WormBaseParasite"/>
        </authorList>
    </citation>
    <scope>IDENTIFICATION</scope>
</reference>
<protein>
    <submittedName>
        <fullName evidence="2">Uncharacterized protein</fullName>
    </submittedName>
</protein>
<evidence type="ECO:0000313" key="2">
    <source>
        <dbReference type="WBParaSite" id="nRc.2.0.1.t13122-RA"/>
    </source>
</evidence>
<accession>A0A915IIB7</accession>
<name>A0A915IIB7_ROMCU</name>
<evidence type="ECO:0000313" key="1">
    <source>
        <dbReference type="Proteomes" id="UP000887565"/>
    </source>
</evidence>
<dbReference type="WBParaSite" id="nRc.2.0.1.t13122-RA">
    <property type="protein sequence ID" value="nRc.2.0.1.t13122-RA"/>
    <property type="gene ID" value="nRc.2.0.1.g13122"/>
</dbReference>
<organism evidence="1 2">
    <name type="scientific">Romanomermis culicivorax</name>
    <name type="common">Nematode worm</name>
    <dbReference type="NCBI Taxonomy" id="13658"/>
    <lineage>
        <taxon>Eukaryota</taxon>
        <taxon>Metazoa</taxon>
        <taxon>Ecdysozoa</taxon>
        <taxon>Nematoda</taxon>
        <taxon>Enoplea</taxon>
        <taxon>Dorylaimia</taxon>
        <taxon>Mermithida</taxon>
        <taxon>Mermithoidea</taxon>
        <taxon>Mermithidae</taxon>
        <taxon>Romanomermis</taxon>
    </lineage>
</organism>
<proteinExistence type="predicted"/>
<dbReference type="AlphaFoldDB" id="A0A915IIB7"/>
<dbReference type="Proteomes" id="UP000887565">
    <property type="component" value="Unplaced"/>
</dbReference>